<evidence type="ECO:0000256" key="5">
    <source>
        <dbReference type="ARBA" id="ARBA00023014"/>
    </source>
</evidence>
<dbReference type="InterPro" id="IPR022946">
    <property type="entry name" value="UPF0313"/>
</dbReference>
<dbReference type="Pfam" id="PF11842">
    <property type="entry name" value="DUF3362"/>
    <property type="match status" value="1"/>
</dbReference>
<dbReference type="GO" id="GO:0003824">
    <property type="term" value="F:catalytic activity"/>
    <property type="evidence" value="ECO:0007669"/>
    <property type="project" value="InterPro"/>
</dbReference>
<dbReference type="SFLD" id="SFLDS00029">
    <property type="entry name" value="Radical_SAM"/>
    <property type="match status" value="1"/>
</dbReference>
<keyword evidence="2 6" id="KW-0949">S-adenosyl-L-methionine</keyword>
<feature type="binding site" evidence="6">
    <location>
        <position position="345"/>
    </location>
    <ligand>
        <name>[4Fe-4S] cluster</name>
        <dbReference type="ChEBI" id="CHEBI:49883"/>
        <note>4Fe-4S-S-AdoMet</note>
    </ligand>
</feature>
<dbReference type="SFLD" id="SFLDG01069">
    <property type="entry name" value="UPF0313"/>
    <property type="match status" value="1"/>
</dbReference>
<evidence type="ECO:0000256" key="4">
    <source>
        <dbReference type="ARBA" id="ARBA00023004"/>
    </source>
</evidence>
<dbReference type="PANTHER" id="PTHR32331:SF0">
    <property type="entry name" value="UPF0313 PROTEIN YGIQ"/>
    <property type="match status" value="1"/>
</dbReference>
<dbReference type="InterPro" id="IPR023404">
    <property type="entry name" value="rSAM_horseshoe"/>
</dbReference>
<keyword evidence="1 6" id="KW-0004">4Fe-4S</keyword>
<sequence>MKKVFVSKKTASKRPKSPSSAKGAARASREPVSASAFLPTTRAEAAARGWDQLDFVYVCGDAYVDHPSFGAAIITRVLESHGYKVGFIAQPDWNDSESIAVFGEPRLGFLVSAGNMDSMVNHYTVNKKRRHDDAYTPGGRGGARPNHAAVVYSNLIRRTFKKTPIILGGIEASLRRLAHYDYWSDSLKRSILMDSGADLISYGMGERSIVEIADGLAAGLSVEDLTFIDGTVFRTRSLEHVVDYEMLPSWEEVSASKRAFATSFATQYRESDPITGSRLVEAYPHGVYVVQNPPAAPLTQNEMDAVYRLPYARTWHPSYDAAGGVPALSEVKFSLTSCRGCFGECAFCALTFHQGRIVTGRSHESLLEEARAMTAEPDFKGYIHDVGGPTANFRGPACAKQRTRGACVDRRCLGTKPCPALKADHRDYTGLLRKLRCLPGVKKVFVRSGIRFDYVMADPDPDRTFLRELTAHHVSGQLRVAPEHVSDAVLSAMGKPPRAVYDAFCEAFDEANRAAGKNQFVVPYLMSSHPGSTLAEAVELAEYVRDVGFNPEQVQDFYPTPSTISTCMYYTGLDPRTMEPIYVPKSAREKAMQRALIQYRNPANYDLVREALVRAGRQDLIGWDEQCLIRPIRPKKRDGEGEAPRRGASGRNGKVSKSGKPSRPEAGRPGAADKGGKPGKGSLPKAGSPRRPGPARPERAGKPPKANGRKGGIRKGR</sequence>
<dbReference type="Pfam" id="PF08497">
    <property type="entry name" value="Radical_SAM_N"/>
    <property type="match status" value="1"/>
</dbReference>
<proteinExistence type="inferred from homology"/>
<accession>A0A6N8JRR3</accession>
<dbReference type="SMART" id="SM00729">
    <property type="entry name" value="Elp3"/>
    <property type="match status" value="1"/>
</dbReference>
<keyword evidence="10" id="KW-1185">Reference proteome</keyword>
<evidence type="ECO:0000313" key="10">
    <source>
        <dbReference type="Proteomes" id="UP000463388"/>
    </source>
</evidence>
<dbReference type="HAMAP" id="MF_01251">
    <property type="entry name" value="UPF0313"/>
    <property type="match status" value="1"/>
</dbReference>
<feature type="region of interest" description="Disordered" evidence="7">
    <location>
        <begin position="634"/>
        <end position="717"/>
    </location>
</feature>
<evidence type="ECO:0000256" key="2">
    <source>
        <dbReference type="ARBA" id="ARBA00022691"/>
    </source>
</evidence>
<dbReference type="GO" id="GO:0051539">
    <property type="term" value="F:4 iron, 4 sulfur cluster binding"/>
    <property type="evidence" value="ECO:0007669"/>
    <property type="project" value="UniProtKB-KW"/>
</dbReference>
<keyword evidence="5 6" id="KW-0411">Iron-sulfur</keyword>
<keyword evidence="3 6" id="KW-0479">Metal-binding</keyword>
<organism evidence="9 10">
    <name type="scientific">Adlercreutzia mucosicola</name>
    <dbReference type="NCBI Taxonomy" id="580026"/>
    <lineage>
        <taxon>Bacteria</taxon>
        <taxon>Bacillati</taxon>
        <taxon>Actinomycetota</taxon>
        <taxon>Coriobacteriia</taxon>
        <taxon>Eggerthellales</taxon>
        <taxon>Eggerthellaceae</taxon>
        <taxon>Adlercreutzia</taxon>
    </lineage>
</organism>
<dbReference type="PROSITE" id="PS51918">
    <property type="entry name" value="RADICAL_SAM"/>
    <property type="match status" value="1"/>
</dbReference>
<comment type="cofactor">
    <cofactor evidence="6">
        <name>[4Fe-4S] cluster</name>
        <dbReference type="ChEBI" id="CHEBI:49883"/>
    </cofactor>
    <text evidence="6">Binds 1 [4Fe-4S] cluster. The cluster is coordinated with 3 cysteines and an exchangeable S-adenosyl-L-methionine.</text>
</comment>
<feature type="binding site" evidence="6">
    <location>
        <position position="341"/>
    </location>
    <ligand>
        <name>[4Fe-4S] cluster</name>
        <dbReference type="ChEBI" id="CHEBI:49883"/>
        <note>4Fe-4S-S-AdoMet</note>
    </ligand>
</feature>
<feature type="region of interest" description="Disordered" evidence="7">
    <location>
        <begin position="1"/>
        <end position="28"/>
    </location>
</feature>
<comment type="similarity">
    <text evidence="6">Belongs to the UPF0313 family.</text>
</comment>
<evidence type="ECO:0000313" key="9">
    <source>
        <dbReference type="EMBL" id="MVX61609.1"/>
    </source>
</evidence>
<keyword evidence="4 6" id="KW-0408">Iron</keyword>
<feature type="domain" description="Radical SAM core" evidence="8">
    <location>
        <begin position="327"/>
        <end position="600"/>
    </location>
</feature>
<dbReference type="InterPro" id="IPR007197">
    <property type="entry name" value="rSAM"/>
</dbReference>
<dbReference type="SUPFAM" id="SSF102114">
    <property type="entry name" value="Radical SAM enzymes"/>
    <property type="match status" value="1"/>
</dbReference>
<reference evidence="9 10" key="1">
    <citation type="submission" date="2019-12" db="EMBL/GenBank/DDBJ databases">
        <title>Microbes associate with the intestines of laboratory mice.</title>
        <authorList>
            <person name="Navarre W."/>
            <person name="Wong E."/>
        </authorList>
    </citation>
    <scope>NUCLEOTIDE SEQUENCE [LARGE SCALE GENOMIC DNA]</scope>
    <source>
        <strain evidence="9 10">NM66_B29</strain>
    </source>
</reference>
<dbReference type="RefSeq" id="WP_160346879.1">
    <property type="nucleotide sequence ID" value="NZ_WSRR01000025.1"/>
</dbReference>
<dbReference type="InterPro" id="IPR013704">
    <property type="entry name" value="UPF0313_N"/>
</dbReference>
<dbReference type="InterPro" id="IPR058240">
    <property type="entry name" value="rSAM_sf"/>
</dbReference>
<protein>
    <submittedName>
        <fullName evidence="9">YgiQ family radical SAM protein</fullName>
    </submittedName>
</protein>
<evidence type="ECO:0000259" key="8">
    <source>
        <dbReference type="PROSITE" id="PS51918"/>
    </source>
</evidence>
<evidence type="ECO:0000256" key="1">
    <source>
        <dbReference type="ARBA" id="ARBA00022485"/>
    </source>
</evidence>
<dbReference type="EMBL" id="WSRR01000025">
    <property type="protein sequence ID" value="MVX61609.1"/>
    <property type="molecule type" value="Genomic_DNA"/>
</dbReference>
<dbReference type="InterPro" id="IPR006638">
    <property type="entry name" value="Elp3/MiaA/NifB-like_rSAM"/>
</dbReference>
<dbReference type="AlphaFoldDB" id="A0A6N8JRR3"/>
<feature type="compositionally biased region" description="Basic residues" evidence="7">
    <location>
        <begin position="707"/>
        <end position="717"/>
    </location>
</feature>
<dbReference type="GO" id="GO:0005506">
    <property type="term" value="F:iron ion binding"/>
    <property type="evidence" value="ECO:0007669"/>
    <property type="project" value="UniProtKB-UniRule"/>
</dbReference>
<dbReference type="OrthoDB" id="9803479at2"/>
<feature type="binding site" evidence="6">
    <location>
        <position position="348"/>
    </location>
    <ligand>
        <name>[4Fe-4S] cluster</name>
        <dbReference type="ChEBI" id="CHEBI:49883"/>
        <note>4Fe-4S-S-AdoMet</note>
    </ligand>
</feature>
<feature type="compositionally biased region" description="Low complexity" evidence="7">
    <location>
        <begin position="680"/>
        <end position="690"/>
    </location>
</feature>
<gene>
    <name evidence="9" type="ORF">GKZ27_09120</name>
</gene>
<dbReference type="NCBIfam" id="TIGR03904">
    <property type="entry name" value="SAM_YgiQ"/>
    <property type="match status" value="1"/>
</dbReference>
<comment type="caution">
    <text evidence="9">The sequence shown here is derived from an EMBL/GenBank/DDBJ whole genome shotgun (WGS) entry which is preliminary data.</text>
</comment>
<dbReference type="SFLD" id="SFLDG01082">
    <property type="entry name" value="B12-binding_domain_containing"/>
    <property type="match status" value="1"/>
</dbReference>
<name>A0A6N8JRR3_9ACTN</name>
<evidence type="ECO:0000256" key="6">
    <source>
        <dbReference type="HAMAP-Rule" id="MF_01251"/>
    </source>
</evidence>
<feature type="compositionally biased region" description="Basic residues" evidence="7">
    <location>
        <begin position="1"/>
        <end position="16"/>
    </location>
</feature>
<dbReference type="Gene3D" id="3.80.30.20">
    <property type="entry name" value="tm_1862 like domain"/>
    <property type="match status" value="1"/>
</dbReference>
<dbReference type="InterPro" id="IPR024560">
    <property type="entry name" value="UPF0313_C"/>
</dbReference>
<dbReference type="PANTHER" id="PTHR32331">
    <property type="entry name" value="UPF0313 PROTEIN YGIQ"/>
    <property type="match status" value="1"/>
</dbReference>
<dbReference type="Proteomes" id="UP000463388">
    <property type="component" value="Unassembled WGS sequence"/>
</dbReference>
<evidence type="ECO:0000256" key="7">
    <source>
        <dbReference type="SAM" id="MobiDB-lite"/>
    </source>
</evidence>
<evidence type="ECO:0000256" key="3">
    <source>
        <dbReference type="ARBA" id="ARBA00022723"/>
    </source>
</evidence>
<feature type="compositionally biased region" description="Low complexity" evidence="7">
    <location>
        <begin position="17"/>
        <end position="26"/>
    </location>
</feature>